<evidence type="ECO:0000313" key="1">
    <source>
        <dbReference type="EMBL" id="SDK55237.1"/>
    </source>
</evidence>
<dbReference type="AlphaFoldDB" id="A0A7Z7BT17"/>
<dbReference type="RefSeq" id="WP_080812311.1">
    <property type="nucleotide sequence ID" value="NZ_CP033023.1"/>
</dbReference>
<sequence>MPAIAIPIGIGLGEAALWLAGAIGITGVGYGTYKGGEYLANQMAEADGAADSAGTDSATDTCATCLPPECKDGADNVKQALYRNKRLPNANGGQHGYLNRMVEQMCGRSGPGTDGWRNHVSQLVGEQNKIRTGMGSLSEAKCPIDQLFSREERQAINNILQGGNGWTPQTIPWKGPYHPDCFNFGDKISSGRLRDFLNIIRPN</sequence>
<dbReference type="EMBL" id="FNEW01000011">
    <property type="protein sequence ID" value="SDK55237.1"/>
    <property type="molecule type" value="Genomic_DNA"/>
</dbReference>
<protein>
    <submittedName>
        <fullName evidence="1">Uncharacterized protein</fullName>
    </submittedName>
</protein>
<comment type="caution">
    <text evidence="1">The sequence shown here is derived from an EMBL/GenBank/DDBJ whole genome shotgun (WGS) entry which is preliminary data.</text>
</comment>
<accession>A0A7Z7BT17</accession>
<organism evidence="1 2">
    <name type="scientific">Agrobacterium fabrum</name>
    <dbReference type="NCBI Taxonomy" id="1176649"/>
    <lineage>
        <taxon>Bacteria</taxon>
        <taxon>Pseudomonadati</taxon>
        <taxon>Pseudomonadota</taxon>
        <taxon>Alphaproteobacteria</taxon>
        <taxon>Hyphomicrobiales</taxon>
        <taxon>Rhizobiaceae</taxon>
        <taxon>Rhizobium/Agrobacterium group</taxon>
        <taxon>Agrobacterium</taxon>
        <taxon>Agrobacterium tumefaciens complex</taxon>
    </lineage>
</organism>
<name>A0A7Z7BT17_9HYPH</name>
<dbReference type="Proteomes" id="UP000198917">
    <property type="component" value="Unassembled WGS sequence"/>
</dbReference>
<gene>
    <name evidence="1" type="ORF">SAMN05428983_5300</name>
</gene>
<proteinExistence type="predicted"/>
<reference evidence="1 2" key="1">
    <citation type="submission" date="2016-10" db="EMBL/GenBank/DDBJ databases">
        <authorList>
            <person name="Varghese N."/>
            <person name="Submissions S."/>
        </authorList>
    </citation>
    <scope>NUCLEOTIDE SEQUENCE [LARGE SCALE GENOMIC DNA]</scope>
    <source>
        <strain evidence="1 2">PDC82</strain>
    </source>
</reference>
<evidence type="ECO:0000313" key="2">
    <source>
        <dbReference type="Proteomes" id="UP000198917"/>
    </source>
</evidence>